<feature type="domain" description="HTH lacI-type" evidence="5">
    <location>
        <begin position="10"/>
        <end position="64"/>
    </location>
</feature>
<reference evidence="6 7" key="1">
    <citation type="submission" date="2023-07" db="EMBL/GenBank/DDBJ databases">
        <title>Sorghum-associated microbial communities from plants grown in Nebraska, USA.</title>
        <authorList>
            <person name="Schachtman D."/>
        </authorList>
    </citation>
    <scope>NUCLEOTIDE SEQUENCE [LARGE SCALE GENOMIC DNA]</scope>
    <source>
        <strain evidence="6 7">BE313</strain>
    </source>
</reference>
<proteinExistence type="predicted"/>
<evidence type="ECO:0000256" key="2">
    <source>
        <dbReference type="ARBA" id="ARBA00023015"/>
    </source>
</evidence>
<sequence>MSTDHPSGWITAADVARKAGVSRSAVSRTFTEGASVSPETREKVQRAAEALGYQVNMLARSMIQRQSNLVGVVVKGFDDPFLQSLLGPITHHLALRSLAPLLMDASEPAQLAKSLRHLLQYRIAGVILTSGTPPIQLAQEYLRLRVPVAMINRAPDLEGVDVVNSDHFEGGALAARTLLASGARKLVFLSSASTTYSARVRGEGFVQALAAAVQRGAASLRHFDASGATYAGGFEAAQTLLADTHNRPDGVFCANDVLACGLVDGARRQYGLQVPADFQVIGFDDIPMAGLSAYGLTTLRQNVDALAQSAVACLAERMAEPDMPSRTLQLPVALVTRATSRK</sequence>
<organism evidence="6 7">
    <name type="scientific">Rhodoferax ferrireducens</name>
    <dbReference type="NCBI Taxonomy" id="192843"/>
    <lineage>
        <taxon>Bacteria</taxon>
        <taxon>Pseudomonadati</taxon>
        <taxon>Pseudomonadota</taxon>
        <taxon>Betaproteobacteria</taxon>
        <taxon>Burkholderiales</taxon>
        <taxon>Comamonadaceae</taxon>
        <taxon>Rhodoferax</taxon>
    </lineage>
</organism>
<dbReference type="Proteomes" id="UP001180487">
    <property type="component" value="Unassembled WGS sequence"/>
</dbReference>
<name>A0ABU2CCC9_9BURK</name>
<protein>
    <submittedName>
        <fullName evidence="6">DNA-binding LacI/PurR family transcriptional regulator</fullName>
    </submittedName>
</protein>
<dbReference type="InterPro" id="IPR046335">
    <property type="entry name" value="LacI/GalR-like_sensor"/>
</dbReference>
<evidence type="ECO:0000259" key="5">
    <source>
        <dbReference type="PROSITE" id="PS50932"/>
    </source>
</evidence>
<dbReference type="Pfam" id="PF13377">
    <property type="entry name" value="Peripla_BP_3"/>
    <property type="match status" value="1"/>
</dbReference>
<dbReference type="SMART" id="SM00354">
    <property type="entry name" value="HTH_LACI"/>
    <property type="match status" value="1"/>
</dbReference>
<keyword evidence="2" id="KW-0805">Transcription regulation</keyword>
<keyword evidence="3 6" id="KW-0238">DNA-binding</keyword>
<evidence type="ECO:0000313" key="7">
    <source>
        <dbReference type="Proteomes" id="UP001180487"/>
    </source>
</evidence>
<dbReference type="SUPFAM" id="SSF47413">
    <property type="entry name" value="lambda repressor-like DNA-binding domains"/>
    <property type="match status" value="1"/>
</dbReference>
<evidence type="ECO:0000256" key="3">
    <source>
        <dbReference type="ARBA" id="ARBA00023125"/>
    </source>
</evidence>
<dbReference type="GO" id="GO:0003677">
    <property type="term" value="F:DNA binding"/>
    <property type="evidence" value="ECO:0007669"/>
    <property type="project" value="UniProtKB-KW"/>
</dbReference>
<dbReference type="CDD" id="cd01392">
    <property type="entry name" value="HTH_LacI"/>
    <property type="match status" value="1"/>
</dbReference>
<evidence type="ECO:0000256" key="4">
    <source>
        <dbReference type="ARBA" id="ARBA00023163"/>
    </source>
</evidence>
<dbReference type="PANTHER" id="PTHR30146">
    <property type="entry name" value="LACI-RELATED TRANSCRIPTIONAL REPRESSOR"/>
    <property type="match status" value="1"/>
</dbReference>
<gene>
    <name evidence="6" type="ORF">J2X19_003675</name>
</gene>
<dbReference type="Gene3D" id="1.10.260.40">
    <property type="entry name" value="lambda repressor-like DNA-binding domains"/>
    <property type="match status" value="1"/>
</dbReference>
<dbReference type="RefSeq" id="WP_310375280.1">
    <property type="nucleotide sequence ID" value="NZ_JAVDXT010000003.1"/>
</dbReference>
<dbReference type="PANTHER" id="PTHR30146:SF95">
    <property type="entry name" value="RIBOSE OPERON REPRESSOR"/>
    <property type="match status" value="1"/>
</dbReference>
<dbReference type="InterPro" id="IPR010982">
    <property type="entry name" value="Lambda_DNA-bd_dom_sf"/>
</dbReference>
<dbReference type="InterPro" id="IPR028082">
    <property type="entry name" value="Peripla_BP_I"/>
</dbReference>
<dbReference type="SUPFAM" id="SSF53822">
    <property type="entry name" value="Periplasmic binding protein-like I"/>
    <property type="match status" value="1"/>
</dbReference>
<comment type="caution">
    <text evidence="6">The sequence shown here is derived from an EMBL/GenBank/DDBJ whole genome shotgun (WGS) entry which is preliminary data.</text>
</comment>
<evidence type="ECO:0000313" key="6">
    <source>
        <dbReference type="EMBL" id="MDR7378981.1"/>
    </source>
</evidence>
<accession>A0ABU2CCC9</accession>
<evidence type="ECO:0000256" key="1">
    <source>
        <dbReference type="ARBA" id="ARBA00022491"/>
    </source>
</evidence>
<dbReference type="CDD" id="cd06278">
    <property type="entry name" value="PBP1_LacI-like"/>
    <property type="match status" value="1"/>
</dbReference>
<keyword evidence="7" id="KW-1185">Reference proteome</keyword>
<keyword evidence="4" id="KW-0804">Transcription</keyword>
<dbReference type="Pfam" id="PF00356">
    <property type="entry name" value="LacI"/>
    <property type="match status" value="1"/>
</dbReference>
<dbReference type="PROSITE" id="PS50932">
    <property type="entry name" value="HTH_LACI_2"/>
    <property type="match status" value="1"/>
</dbReference>
<dbReference type="EMBL" id="JAVDXT010000003">
    <property type="protein sequence ID" value="MDR7378981.1"/>
    <property type="molecule type" value="Genomic_DNA"/>
</dbReference>
<keyword evidence="1" id="KW-0678">Repressor</keyword>
<dbReference type="Gene3D" id="3.40.50.2300">
    <property type="match status" value="2"/>
</dbReference>
<dbReference type="InterPro" id="IPR000843">
    <property type="entry name" value="HTH_LacI"/>
</dbReference>